<feature type="transmembrane region" description="Helical" evidence="1">
    <location>
        <begin position="67"/>
        <end position="82"/>
    </location>
</feature>
<comment type="caution">
    <text evidence="3">The sequence shown here is derived from an EMBL/GenBank/DDBJ whole genome shotgun (WGS) entry which is preliminary data.</text>
</comment>
<evidence type="ECO:0000256" key="1">
    <source>
        <dbReference type="SAM" id="Phobius"/>
    </source>
</evidence>
<dbReference type="RefSeq" id="WP_233697068.1">
    <property type="nucleotide sequence ID" value="NZ_JAJNBZ010000009.1"/>
</dbReference>
<evidence type="ECO:0000259" key="2">
    <source>
        <dbReference type="Pfam" id="PF13559"/>
    </source>
</evidence>
<keyword evidence="1" id="KW-0472">Membrane</keyword>
<feature type="transmembrane region" description="Helical" evidence="1">
    <location>
        <begin position="40"/>
        <end position="60"/>
    </location>
</feature>
<keyword evidence="4" id="KW-1185">Reference proteome</keyword>
<feature type="transmembrane region" description="Helical" evidence="1">
    <location>
        <begin position="15"/>
        <end position="34"/>
    </location>
</feature>
<feature type="transmembrane region" description="Helical" evidence="1">
    <location>
        <begin position="274"/>
        <end position="295"/>
    </location>
</feature>
<feature type="transmembrane region" description="Helical" evidence="1">
    <location>
        <begin position="196"/>
        <end position="218"/>
    </location>
</feature>
<dbReference type="InterPro" id="IPR025403">
    <property type="entry name" value="TgpA-like_C"/>
</dbReference>
<protein>
    <submittedName>
        <fullName evidence="3">DUF4129 domain-containing protein</fullName>
    </submittedName>
</protein>
<sequence>MPDKSKWISDGCRGLLEYVLAFPIVFLLTVYLLPEQAGASFWYGILPLFALLGVMAKKIFRWKRDNLWLMLVLVIGGVLYAASGPIDIPRIMSLVMCFVLFGRGVKIVSELDLWMDTVHWNGIALAVYFIVYIVSISRPEMMPFQDHLVGAGIIAIVVTLFQMNWSQLRKANLSAGSGDAGGVRSSVPAQVSHINAWYAGSFFAFIMMAVALTFGSAMDTLMNWTRALLGWLFRSSPPTDAVPDIPPSMPEPPPLLGLGEAEEPSAFAQLLERIAIVAVWCALAVAIIAGFIYLFRFAVKKWFPKLWQWLLQFFSQKGETPSEVGYIDEQTSMFQWEKLRRNVMQPWNQAMRRWGRPHAKYSELKTNRERVRYLYRDQLQRSEAKGYEHRSYLTPKETVQEIGRQDRAANISVLTELGEAYNEVRYGEKEIPDDKVERLYAPSKQERK</sequence>
<dbReference type="Pfam" id="PF13559">
    <property type="entry name" value="DUF4129"/>
    <property type="match status" value="1"/>
</dbReference>
<organism evidence="3 4">
    <name type="scientific">Paenibacillus profundus</name>
    <dbReference type="NCBI Taxonomy" id="1173085"/>
    <lineage>
        <taxon>Bacteria</taxon>
        <taxon>Bacillati</taxon>
        <taxon>Bacillota</taxon>
        <taxon>Bacilli</taxon>
        <taxon>Bacillales</taxon>
        <taxon>Paenibacillaceae</taxon>
        <taxon>Paenibacillus</taxon>
    </lineage>
</organism>
<keyword evidence="1" id="KW-0812">Transmembrane</keyword>
<proteinExistence type="predicted"/>
<name>A0ABS8YIZ8_9BACL</name>
<accession>A0ABS8YIZ8</accession>
<evidence type="ECO:0000313" key="4">
    <source>
        <dbReference type="Proteomes" id="UP001199916"/>
    </source>
</evidence>
<gene>
    <name evidence="3" type="ORF">LQV63_13375</name>
</gene>
<feature type="transmembrane region" description="Helical" evidence="1">
    <location>
        <begin position="117"/>
        <end position="136"/>
    </location>
</feature>
<reference evidence="3 4" key="1">
    <citation type="submission" date="2021-11" db="EMBL/GenBank/DDBJ databases">
        <title>Draft genome sequence of Paenibacillus profundus YoMME, a new Gram-positive bacteria with exoelectrogenic properties.</title>
        <authorList>
            <person name="Hubenova Y."/>
            <person name="Hubenova E."/>
            <person name="Manasiev Y."/>
            <person name="Peykov S."/>
            <person name="Mitov M."/>
        </authorList>
    </citation>
    <scope>NUCLEOTIDE SEQUENCE [LARGE SCALE GENOMIC DNA]</scope>
    <source>
        <strain evidence="3 4">YoMME</strain>
    </source>
</reference>
<dbReference type="Proteomes" id="UP001199916">
    <property type="component" value="Unassembled WGS sequence"/>
</dbReference>
<feature type="transmembrane region" description="Helical" evidence="1">
    <location>
        <begin position="148"/>
        <end position="165"/>
    </location>
</feature>
<evidence type="ECO:0000313" key="3">
    <source>
        <dbReference type="EMBL" id="MCE5170301.1"/>
    </source>
</evidence>
<feature type="domain" description="Protein-glutamine gamma-glutamyltransferase-like C-terminal" evidence="2">
    <location>
        <begin position="374"/>
        <end position="439"/>
    </location>
</feature>
<keyword evidence="1" id="KW-1133">Transmembrane helix</keyword>
<dbReference type="EMBL" id="JAJNBZ010000009">
    <property type="protein sequence ID" value="MCE5170301.1"/>
    <property type="molecule type" value="Genomic_DNA"/>
</dbReference>